<feature type="domain" description="KIB1-4 beta-propeller" evidence="2">
    <location>
        <begin position="1297"/>
        <end position="1419"/>
    </location>
</feature>
<reference evidence="3 4" key="1">
    <citation type="journal article" date="2021" name="bioRxiv">
        <title>The Gossypium anomalum genome as a resource for cotton improvement and evolutionary analysis of hybrid incompatibility.</title>
        <authorList>
            <person name="Grover C.E."/>
            <person name="Yuan D."/>
            <person name="Arick M.A."/>
            <person name="Miller E.R."/>
            <person name="Hu G."/>
            <person name="Peterson D.G."/>
            <person name="Wendel J.F."/>
            <person name="Udall J.A."/>
        </authorList>
    </citation>
    <scope>NUCLEOTIDE SEQUENCE [LARGE SCALE GENOMIC DNA]</scope>
    <source>
        <strain evidence="3">JFW-Udall</strain>
        <tissue evidence="3">Leaf</tissue>
    </source>
</reference>
<dbReference type="PANTHER" id="PTHR44259">
    <property type="entry name" value="OS07G0183000 PROTEIN-RELATED"/>
    <property type="match status" value="1"/>
</dbReference>
<feature type="domain" description="KIB1-4 beta-propeller" evidence="2">
    <location>
        <begin position="1217"/>
        <end position="1296"/>
    </location>
</feature>
<dbReference type="Pfam" id="PF03478">
    <property type="entry name" value="Beta-prop_KIB1-4"/>
    <property type="match status" value="6"/>
</dbReference>
<feature type="domain" description="KIB1-4 beta-propeller" evidence="2">
    <location>
        <begin position="106"/>
        <end position="250"/>
    </location>
</feature>
<feature type="domain" description="KIB1-4 beta-propeller" evidence="2">
    <location>
        <begin position="469"/>
        <end position="723"/>
    </location>
</feature>
<name>A0A8J5YEX3_9ROSI</name>
<gene>
    <name evidence="3" type="ORF">CXB51_025182</name>
</gene>
<dbReference type="OrthoDB" id="642536at2759"/>
<evidence type="ECO:0000313" key="4">
    <source>
        <dbReference type="Proteomes" id="UP000701853"/>
    </source>
</evidence>
<accession>A0A8J5YEX3</accession>
<evidence type="ECO:0000256" key="1">
    <source>
        <dbReference type="SAM" id="MobiDB-lite"/>
    </source>
</evidence>
<evidence type="ECO:0000313" key="3">
    <source>
        <dbReference type="EMBL" id="KAG8480027.1"/>
    </source>
</evidence>
<sequence>MEPDLAFFITVKESPSTTTSPRPISTPMLASAAKTDAPPDSANKVEADGKLFDDLLRLIATLTRSPQHHSRMTAVCRSWRASLADQKINFPAVCLMLRNKGDYHRFYSISGQIFDELDLLEFRRWDCFGSPFGWLVISDWDCEIRLFNPFSRASFPLPKNKSPMVKLILSINPEEPNSNCIVFAIYDGRRHIGFAKPGDLAWRALIYDNDGGFGGGIFIWDDVIYFKCNFYGCLNSGVIVLFEDLHGAHPKSIYSLGDRSLFLGNCCTFTVAAADYPGCKPSCIYYADELPDVEVNGIHEVEKYLDKDIGLGSLVQPFPKSELMEDFFPPHVAADDYPGCRPNCIYILDDTFSCSDVGIYDCQNLALDKNFRARMELFLNYYLVSQIRIETMFIQGLIIKKTIADVSSWANMLDDLLTHIASLTRSPRHHIRMTAVCRSWRASLADQKINFPAVCLMLREGGNCDNYNFYSISEEIFDKLDLPELQGRRYWGSPFGWLISHGLNCEIRLFNPFSRASFLLPKNHSLIEKLILSINPEEPNSNCIVFAIYWGFLDRRYIAFAKPGDIAWRTLSYDGDDNDDGFKFFIDDAIYFKGNFYGCLNSGEIVLFEDLHGAHPKAMEFAPRPPNFHGGRTCYLFALGENLCMTCRDSYDDDDDYEYKGYTILKLDMDTKGWMKIYSLGDRSLFLGNGCTFTVTAADYPGCKPNCIYSTEESIHVESIGIYEVEENRDKDIGLEPFSMSKQVEHLLPSLSPPYFLDVTFSCSDVGIYDCQNLALDRNFRARVGLFLKQKKMRHRRHVSSWANILDDLLRRIASLTGSPRHHIRMTAVCRCWRASLTDQKINFPAVCLMLREGGICGNYFYSTLEEIFDELDLPELRGSRYWGSPFGWLVTHGFNCEIRLFNPFSRASFPLPKNHSFIKKLILSINPEEPNSSCIVFAIYWGFLDRRYIAFAKPEDLAWRNLSYDGNDDDDGFMFLIDDAIYFKGNFYGCLNSGEIVLFEDLHGAYPKAVEFASRPPSFHGGRTCYLFALGENVCMTCRDPYDDDDDYEYKGYTIFKLDMDTKSWKRIYSLGDRSLFLGNCCTFTVAAADYPGCKPNCIYSTEESIHVEGIYIYDVEKNRDKDIGLEPFPISQRVEQILPSLSSPEKTIADVPSWANISDDVLRRIATLTRSPRHHIRMTAVCRSWRASLADQKINFPAVCLMLQEDDISDNHCVYSISEEIFDKLDLPELQEWRSWGSPFGWLVTHDLNREIRLFNPFSRASFPLPKNSWCIEKLILSINPEESNSNCIVFAIYWDLNGAHPKSVKFASRPPNFHGGRTCYLFHLDGNLCMTCRDPFDVDDGNDDDEDIGYTIKFVIFKLDMDTRSWKKIYSLGDRSLFLGNCCTFTVAAADYPGCKPNCIYSTDASIDVADIGIYDVEKNRDIDIGLEPFPMSKPVEQLLSFAPPVWIIPYPPL</sequence>
<dbReference type="Proteomes" id="UP000701853">
    <property type="component" value="Chromosome 10"/>
</dbReference>
<dbReference type="PANTHER" id="PTHR44259:SF107">
    <property type="entry name" value="F-BOX PROTEIN SKIP23-LIKE"/>
    <property type="match status" value="1"/>
</dbReference>
<feature type="domain" description="KIB1-4 beta-propeller" evidence="2">
    <location>
        <begin position="252"/>
        <end position="294"/>
    </location>
</feature>
<dbReference type="InterPro" id="IPR005174">
    <property type="entry name" value="KIB1-4_b-propeller"/>
</dbReference>
<feature type="domain" description="KIB1-4 beta-propeller" evidence="2">
    <location>
        <begin position="867"/>
        <end position="1115"/>
    </location>
</feature>
<organism evidence="3 4">
    <name type="scientific">Gossypium anomalum</name>
    <dbReference type="NCBI Taxonomy" id="47600"/>
    <lineage>
        <taxon>Eukaryota</taxon>
        <taxon>Viridiplantae</taxon>
        <taxon>Streptophyta</taxon>
        <taxon>Embryophyta</taxon>
        <taxon>Tracheophyta</taxon>
        <taxon>Spermatophyta</taxon>
        <taxon>Magnoliopsida</taxon>
        <taxon>eudicotyledons</taxon>
        <taxon>Gunneridae</taxon>
        <taxon>Pentapetalae</taxon>
        <taxon>rosids</taxon>
        <taxon>malvids</taxon>
        <taxon>Malvales</taxon>
        <taxon>Malvaceae</taxon>
        <taxon>Malvoideae</taxon>
        <taxon>Gossypium</taxon>
    </lineage>
</organism>
<comment type="caution">
    <text evidence="3">The sequence shown here is derived from an EMBL/GenBank/DDBJ whole genome shotgun (WGS) entry which is preliminary data.</text>
</comment>
<keyword evidence="4" id="KW-1185">Reference proteome</keyword>
<proteinExistence type="predicted"/>
<protein>
    <recommendedName>
        <fullName evidence="2">KIB1-4 beta-propeller domain-containing protein</fullName>
    </recommendedName>
</protein>
<evidence type="ECO:0000259" key="2">
    <source>
        <dbReference type="Pfam" id="PF03478"/>
    </source>
</evidence>
<feature type="region of interest" description="Disordered" evidence="1">
    <location>
        <begin position="14"/>
        <end position="42"/>
    </location>
</feature>
<dbReference type="InterPro" id="IPR050942">
    <property type="entry name" value="F-box_BR-signaling"/>
</dbReference>
<dbReference type="EMBL" id="JAHUZN010000010">
    <property type="protein sequence ID" value="KAG8480027.1"/>
    <property type="molecule type" value="Genomic_DNA"/>
</dbReference>
<feature type="compositionally biased region" description="Low complexity" evidence="1">
    <location>
        <begin position="14"/>
        <end position="27"/>
    </location>
</feature>